<dbReference type="EMBL" id="SWKV01000016">
    <property type="protein sequence ID" value="KAF3042376.1"/>
    <property type="molecule type" value="Genomic_DNA"/>
</dbReference>
<dbReference type="Proteomes" id="UP000758155">
    <property type="component" value="Unassembled WGS sequence"/>
</dbReference>
<feature type="region of interest" description="Disordered" evidence="1">
    <location>
        <begin position="254"/>
        <end position="281"/>
    </location>
</feature>
<evidence type="ECO:0000313" key="2">
    <source>
        <dbReference type="EMBL" id="KAF3042376.1"/>
    </source>
</evidence>
<keyword evidence="3" id="KW-1185">Reference proteome</keyword>
<comment type="caution">
    <text evidence="2">The sequence shown here is derived from an EMBL/GenBank/DDBJ whole genome shotgun (WGS) entry which is preliminary data.</text>
</comment>
<organism evidence="2 3">
    <name type="scientific">Didymella heteroderae</name>
    <dbReference type="NCBI Taxonomy" id="1769908"/>
    <lineage>
        <taxon>Eukaryota</taxon>
        <taxon>Fungi</taxon>
        <taxon>Dikarya</taxon>
        <taxon>Ascomycota</taxon>
        <taxon>Pezizomycotina</taxon>
        <taxon>Dothideomycetes</taxon>
        <taxon>Pleosporomycetidae</taxon>
        <taxon>Pleosporales</taxon>
        <taxon>Pleosporineae</taxon>
        <taxon>Didymellaceae</taxon>
        <taxon>Didymella</taxon>
    </lineage>
</organism>
<gene>
    <name evidence="2" type="ORF">E8E12_006135</name>
</gene>
<dbReference type="AlphaFoldDB" id="A0A9P4WV18"/>
<dbReference type="OrthoDB" id="3778226at2759"/>
<feature type="compositionally biased region" description="Pro residues" evidence="1">
    <location>
        <begin position="268"/>
        <end position="281"/>
    </location>
</feature>
<accession>A0A9P4WV18</accession>
<evidence type="ECO:0000256" key="1">
    <source>
        <dbReference type="SAM" id="MobiDB-lite"/>
    </source>
</evidence>
<reference evidence="2" key="1">
    <citation type="submission" date="2019-04" db="EMBL/GenBank/DDBJ databases">
        <title>Sequencing of skin fungus with MAO and IRED activity.</title>
        <authorList>
            <person name="Marsaioli A.J."/>
            <person name="Bonatto J.M.C."/>
            <person name="Reis Junior O."/>
        </authorList>
    </citation>
    <scope>NUCLEOTIDE SEQUENCE</scope>
    <source>
        <strain evidence="2">28M1</strain>
    </source>
</reference>
<name>A0A9P4WV18_9PLEO</name>
<proteinExistence type="predicted"/>
<sequence length="371" mass="41791">MCLKYFVSYSACDHHEYLGSHHCSLRPCNLDTQHFHYIEDDFPIPWPEDLEAEQGVLACQTCASKQRNKLDPDEAPVQSYAPTNHFQVREIRSKGCNLPVDVVKVEDGDGTTESTLESEDSNDSFDYDYKSLSDADDEEWNMPRTGYGQTHDEELAQKHREHFQNQPRSLPSYLMQQPQNLPFAPPGLTPEAYAAGSYLHHQMPHMGRIAAPSVPSIGLWHGGMTSLSCAPTKPIPTHPDDSPSQLLPEFIPKNADKHTTPASLPQRPATPPPTPRMHPLPPRPTPPFIVGNITDAYLRMQVAKRRHIRERARRQRSSLQDALPARRMALTDFMIKKKIKRGHHKEISALEDMGVNAWSRLPFAGEGSDTG</sequence>
<protein>
    <submittedName>
        <fullName evidence="2">Uncharacterized protein</fullName>
    </submittedName>
</protein>
<evidence type="ECO:0000313" key="3">
    <source>
        <dbReference type="Proteomes" id="UP000758155"/>
    </source>
</evidence>